<evidence type="ECO:0000256" key="1">
    <source>
        <dbReference type="SAM" id="Phobius"/>
    </source>
</evidence>
<dbReference type="AlphaFoldDB" id="A0AB39BR68"/>
<keyword evidence="1" id="KW-0812">Transmembrane</keyword>
<keyword evidence="1" id="KW-0472">Membrane</keyword>
<feature type="transmembrane region" description="Helical" evidence="1">
    <location>
        <begin position="245"/>
        <end position="269"/>
    </location>
</feature>
<dbReference type="RefSeq" id="WP_368503416.1">
    <property type="nucleotide sequence ID" value="NZ_CP162551.1"/>
</dbReference>
<feature type="transmembrane region" description="Helical" evidence="1">
    <location>
        <begin position="189"/>
        <end position="207"/>
    </location>
</feature>
<feature type="transmembrane region" description="Helical" evidence="1">
    <location>
        <begin position="98"/>
        <end position="118"/>
    </location>
</feature>
<evidence type="ECO:0000313" key="2">
    <source>
        <dbReference type="EMBL" id="XDI35900.1"/>
    </source>
</evidence>
<feature type="transmembrane region" description="Helical" evidence="1">
    <location>
        <begin position="130"/>
        <end position="151"/>
    </location>
</feature>
<dbReference type="InterPro" id="IPR010293">
    <property type="entry name" value="Sbt_1"/>
</dbReference>
<organism evidence="2">
    <name type="scientific">Alkalihalophilus sp. As8PL</name>
    <dbReference type="NCBI Taxonomy" id="3237103"/>
    <lineage>
        <taxon>Bacteria</taxon>
        <taxon>Bacillati</taxon>
        <taxon>Bacillota</taxon>
        <taxon>Bacilli</taxon>
        <taxon>Bacillales</taxon>
        <taxon>Bacillaceae</taxon>
        <taxon>Alkalihalophilus</taxon>
    </lineage>
</organism>
<accession>A0AB39BR68</accession>
<feature type="transmembrane region" description="Helical" evidence="1">
    <location>
        <begin position="6"/>
        <end position="26"/>
    </location>
</feature>
<feature type="transmembrane region" description="Helical" evidence="1">
    <location>
        <begin position="307"/>
        <end position="328"/>
    </location>
</feature>
<feature type="transmembrane region" description="Helical" evidence="1">
    <location>
        <begin position="66"/>
        <end position="86"/>
    </location>
</feature>
<dbReference type="Pfam" id="PF05982">
    <property type="entry name" value="Sbt_1"/>
    <property type="match status" value="1"/>
</dbReference>
<protein>
    <submittedName>
        <fullName evidence="2">Sodium-dependent bicarbonate transport family permease</fullName>
    </submittedName>
</protein>
<dbReference type="PANTHER" id="PTHR40400">
    <property type="entry name" value="SLR1512 PROTEIN"/>
    <property type="match status" value="1"/>
</dbReference>
<dbReference type="EMBL" id="CP162551">
    <property type="protein sequence ID" value="XDI35900.1"/>
    <property type="molecule type" value="Genomic_DNA"/>
</dbReference>
<reference evidence="2" key="1">
    <citation type="submission" date="2024-07" db="EMBL/GenBank/DDBJ databases">
        <title>Identification and characteristics of an arsenic-resistant bacterial isolate, which belongs to a novel species.</title>
        <authorList>
            <person name="Juszczyk A."/>
            <person name="Kowalczyk A."/>
            <person name="Was K."/>
            <person name="Kosowicz W."/>
            <person name="Budzyn A."/>
            <person name="Latowski D."/>
        </authorList>
    </citation>
    <scope>NUCLEOTIDE SEQUENCE</scope>
    <source>
        <strain evidence="2">As8PL</strain>
    </source>
</reference>
<gene>
    <name evidence="2" type="ORF">AB3N04_14480</name>
</gene>
<proteinExistence type="predicted"/>
<dbReference type="PANTHER" id="PTHR40400:SF1">
    <property type="entry name" value="SLR1512 PROTEIN"/>
    <property type="match status" value="1"/>
</dbReference>
<feature type="transmembrane region" description="Helical" evidence="1">
    <location>
        <begin position="213"/>
        <end position="233"/>
    </location>
</feature>
<feature type="transmembrane region" description="Helical" evidence="1">
    <location>
        <begin position="38"/>
        <end position="54"/>
    </location>
</feature>
<name>A0AB39BR68_9BACI</name>
<keyword evidence="1" id="KW-1133">Transmembrane helix</keyword>
<sequence length="335" mass="35479">MSEIIIGNLLSPAVLFFLLGIIAAICKSDLKFPKGISEALSIYLLLAIGIKGGIELSKYSIEEVFVPIIGVLFLGFSIPIFTLLILRFIKLDLENSIGLAATYGSVSIVTYGAAVSFLDKIGTPYEGFMNALVALMESPAILLSLILLKVLEKNKQLAGISPSQSMGIISSSPWIDKEVIKESLFGKSILLLIGSLLIGLVLGEGAIPMVKPLFIDLYGSVLILFLLNMGLIAGERIPEVKKYGVKLLLFGLLSPLLFGSLGVLVGTYVGLSLGGATLMGVLAGSASYIAAPAALKTSVPNANPSIYLGLALGVTFPFNLIVGIPIYYEMAKFMQ</sequence>